<reference evidence="6 7" key="1">
    <citation type="submission" date="2017-06" db="EMBL/GenBank/DDBJ databases">
        <authorList>
            <person name="Kim H.J."/>
            <person name="Triplett B.A."/>
        </authorList>
    </citation>
    <scope>NUCLEOTIDE SEQUENCE [LARGE SCALE GENOMIC DNA]</scope>
    <source>
        <strain evidence="6 7">DSM 19307</strain>
    </source>
</reference>
<dbReference type="SUPFAM" id="SSF47384">
    <property type="entry name" value="Homodimeric domain of signal transducing histidine kinase"/>
    <property type="match status" value="1"/>
</dbReference>
<comment type="catalytic activity">
    <reaction evidence="1">
        <text>ATP + protein L-histidine = ADP + protein N-phospho-L-histidine.</text>
        <dbReference type="EC" id="2.7.13.3"/>
    </reaction>
</comment>
<dbReference type="PANTHER" id="PTHR43065:SF42">
    <property type="entry name" value="TWO-COMPONENT SENSOR PPRA"/>
    <property type="match status" value="1"/>
</dbReference>
<keyword evidence="7" id="KW-1185">Reference proteome</keyword>
<dbReference type="SMART" id="SM00387">
    <property type="entry name" value="HATPase_c"/>
    <property type="match status" value="1"/>
</dbReference>
<dbReference type="Gene3D" id="1.10.287.130">
    <property type="match status" value="1"/>
</dbReference>
<dbReference type="Proteomes" id="UP000198393">
    <property type="component" value="Unassembled WGS sequence"/>
</dbReference>
<gene>
    <name evidence="6" type="ORF">SAMN05421640_0929</name>
</gene>
<dbReference type="InterPro" id="IPR036890">
    <property type="entry name" value="HATPase_C_sf"/>
</dbReference>
<evidence type="ECO:0000256" key="4">
    <source>
        <dbReference type="SAM" id="Coils"/>
    </source>
</evidence>
<organism evidence="6 7">
    <name type="scientific">Ekhidna lutea</name>
    <dbReference type="NCBI Taxonomy" id="447679"/>
    <lineage>
        <taxon>Bacteria</taxon>
        <taxon>Pseudomonadati</taxon>
        <taxon>Bacteroidota</taxon>
        <taxon>Cytophagia</taxon>
        <taxon>Cytophagales</taxon>
        <taxon>Reichenbachiellaceae</taxon>
        <taxon>Ekhidna</taxon>
    </lineage>
</organism>
<dbReference type="InterPro" id="IPR019734">
    <property type="entry name" value="TPR_rpt"/>
</dbReference>
<protein>
    <recommendedName>
        <fullName evidence="2">histidine kinase</fullName>
        <ecNumber evidence="2">2.7.13.3</ecNumber>
    </recommendedName>
</protein>
<evidence type="ECO:0000259" key="5">
    <source>
        <dbReference type="PROSITE" id="PS50109"/>
    </source>
</evidence>
<dbReference type="InterPro" id="IPR036097">
    <property type="entry name" value="HisK_dim/P_sf"/>
</dbReference>
<dbReference type="InterPro" id="IPR004358">
    <property type="entry name" value="Sig_transdc_His_kin-like_C"/>
</dbReference>
<accession>A0A239GNL3</accession>
<dbReference type="OrthoDB" id="9806995at2"/>
<dbReference type="Gene3D" id="3.30.565.10">
    <property type="entry name" value="Histidine kinase-like ATPase, C-terminal domain"/>
    <property type="match status" value="1"/>
</dbReference>
<keyword evidence="3" id="KW-0597">Phosphoprotein</keyword>
<evidence type="ECO:0000256" key="3">
    <source>
        <dbReference type="ARBA" id="ARBA00022553"/>
    </source>
</evidence>
<dbReference type="Pfam" id="PF13181">
    <property type="entry name" value="TPR_8"/>
    <property type="match status" value="1"/>
</dbReference>
<evidence type="ECO:0000313" key="7">
    <source>
        <dbReference type="Proteomes" id="UP000198393"/>
    </source>
</evidence>
<dbReference type="Gene3D" id="1.25.40.10">
    <property type="entry name" value="Tetratricopeptide repeat domain"/>
    <property type="match status" value="1"/>
</dbReference>
<dbReference type="SUPFAM" id="SSF55874">
    <property type="entry name" value="ATPase domain of HSP90 chaperone/DNA topoisomerase II/histidine kinase"/>
    <property type="match status" value="1"/>
</dbReference>
<dbReference type="RefSeq" id="WP_089355702.1">
    <property type="nucleotide sequence ID" value="NZ_FZPD01000002.1"/>
</dbReference>
<dbReference type="InterPro" id="IPR003661">
    <property type="entry name" value="HisK_dim/P_dom"/>
</dbReference>
<dbReference type="SUPFAM" id="SSF48452">
    <property type="entry name" value="TPR-like"/>
    <property type="match status" value="1"/>
</dbReference>
<feature type="coiled-coil region" evidence="4">
    <location>
        <begin position="373"/>
        <end position="448"/>
    </location>
</feature>
<dbReference type="PANTHER" id="PTHR43065">
    <property type="entry name" value="SENSOR HISTIDINE KINASE"/>
    <property type="match status" value="1"/>
</dbReference>
<proteinExistence type="predicted"/>
<dbReference type="GO" id="GO:0000155">
    <property type="term" value="F:phosphorelay sensor kinase activity"/>
    <property type="evidence" value="ECO:0007669"/>
    <property type="project" value="InterPro"/>
</dbReference>
<dbReference type="EC" id="2.7.13.3" evidence="2"/>
<evidence type="ECO:0000256" key="1">
    <source>
        <dbReference type="ARBA" id="ARBA00000085"/>
    </source>
</evidence>
<keyword evidence="4" id="KW-0175">Coiled coil</keyword>
<dbReference type="InterPro" id="IPR003594">
    <property type="entry name" value="HATPase_dom"/>
</dbReference>
<dbReference type="PRINTS" id="PR00344">
    <property type="entry name" value="BCTRLSENSOR"/>
</dbReference>
<evidence type="ECO:0000256" key="2">
    <source>
        <dbReference type="ARBA" id="ARBA00012438"/>
    </source>
</evidence>
<dbReference type="PROSITE" id="PS50109">
    <property type="entry name" value="HIS_KIN"/>
    <property type="match status" value="1"/>
</dbReference>
<dbReference type="Pfam" id="PF02518">
    <property type="entry name" value="HATPase_c"/>
    <property type="match status" value="1"/>
</dbReference>
<name>A0A239GNL3_EKHLU</name>
<evidence type="ECO:0000313" key="6">
    <source>
        <dbReference type="EMBL" id="SNS70561.1"/>
    </source>
</evidence>
<dbReference type="InterPro" id="IPR005467">
    <property type="entry name" value="His_kinase_dom"/>
</dbReference>
<feature type="domain" description="Histidine kinase" evidence="5">
    <location>
        <begin position="409"/>
        <end position="648"/>
    </location>
</feature>
<dbReference type="CDD" id="cd00082">
    <property type="entry name" value="HisKA"/>
    <property type="match status" value="1"/>
</dbReference>
<sequence length="648" mass="73088">MRKLIIISTLVILQQSGFTQNIHNHKTYRDSLKSQLFVADNDSTLVQILNSLAESYWISEYDSGIFYARNGLLIARKSNYQAGEVNSLLTLSLVSSVIGDVVKGYEYSSMAIKLSEELKNERLLSKSYSVYGEALSSAGKYRESIAAIKQALNFKSKDQFQLMTNCAQLADCYTKLNLTDSANFFADITDKAMNPSGNNPPYPLRMVANMHRRLGNKAEAISYYRKAKSASVYYDDDVSLSHTYLDMSRFYSEINRDSTFHYAELAIKSAKKSRSIVLVIKSSEYLSNLYAPINKQIALNYAVESNAARDSLKYILQDQSINSFNDFDQKLRELEIQQTENELRSKIRQNTFLGSTFTLLVIAFALWRNNRIKQKGKKRVEKAYDKLKTAQQKLIHAEKMASLGEITAGIAHEIQNPLNFVNNFSDLNDELLDELRETLRQGDHKEAEQLIHDLSENEKKIIHHGRRAEEIVKSMLLHSRTGPSEKEETDINALADECLSLSYHGIRAKDDQFRSNFELISDPTLPKIQVIRQDIGRVLLNLINNAFYAAMEKAKTEGTEFKPHIKVVTRSGQNEIILSVSDNGTGIPQNIIDKIFQPFFTTKAAGEGTGLGLSMSYDIVTKGHGGSIEVQSEEGKGTSFIFKLPITN</sequence>
<dbReference type="EMBL" id="FZPD01000002">
    <property type="protein sequence ID" value="SNS70561.1"/>
    <property type="molecule type" value="Genomic_DNA"/>
</dbReference>
<dbReference type="InterPro" id="IPR011990">
    <property type="entry name" value="TPR-like_helical_dom_sf"/>
</dbReference>
<dbReference type="AlphaFoldDB" id="A0A239GNL3"/>